<name>A0A0N5AFM6_9BILA</name>
<reference evidence="5" key="1">
    <citation type="submission" date="2017-02" db="UniProtKB">
        <authorList>
            <consortium name="WormBaseParasite"/>
        </authorList>
    </citation>
    <scope>IDENTIFICATION</scope>
</reference>
<feature type="domain" description="SH2" evidence="3">
    <location>
        <begin position="216"/>
        <end position="308"/>
    </location>
</feature>
<dbReference type="SMART" id="SM00252">
    <property type="entry name" value="SH2"/>
    <property type="match status" value="1"/>
</dbReference>
<evidence type="ECO:0000256" key="1">
    <source>
        <dbReference type="ARBA" id="ARBA00022999"/>
    </source>
</evidence>
<accession>A0A0N5AFM6</accession>
<evidence type="ECO:0000313" key="4">
    <source>
        <dbReference type="Proteomes" id="UP000046393"/>
    </source>
</evidence>
<dbReference type="InterPro" id="IPR006020">
    <property type="entry name" value="PTB/PI_dom"/>
</dbReference>
<dbReference type="CDD" id="cd00934">
    <property type="entry name" value="PTB"/>
    <property type="match status" value="1"/>
</dbReference>
<dbReference type="Gene3D" id="3.30.505.10">
    <property type="entry name" value="SH2 domain"/>
    <property type="match status" value="1"/>
</dbReference>
<organism evidence="4 5">
    <name type="scientific">Syphacia muris</name>
    <dbReference type="NCBI Taxonomy" id="451379"/>
    <lineage>
        <taxon>Eukaryota</taxon>
        <taxon>Metazoa</taxon>
        <taxon>Ecdysozoa</taxon>
        <taxon>Nematoda</taxon>
        <taxon>Chromadorea</taxon>
        <taxon>Rhabditida</taxon>
        <taxon>Spirurina</taxon>
        <taxon>Oxyuridomorpha</taxon>
        <taxon>Oxyuroidea</taxon>
        <taxon>Oxyuridae</taxon>
        <taxon>Syphacia</taxon>
    </lineage>
</organism>
<dbReference type="SUPFAM" id="SSF50729">
    <property type="entry name" value="PH domain-like"/>
    <property type="match status" value="1"/>
</dbReference>
<dbReference type="Pfam" id="PF00017">
    <property type="entry name" value="SH2"/>
    <property type="match status" value="1"/>
</dbReference>
<protein>
    <submittedName>
        <fullName evidence="5">SH2 domain-containing protein</fullName>
    </submittedName>
</protein>
<dbReference type="InterPro" id="IPR036860">
    <property type="entry name" value="SH2_dom_sf"/>
</dbReference>
<dbReference type="PANTHER" id="PTHR14247">
    <property type="entry name" value="BREAST CANCER ANTI-ESTROGEN RESISTANCE PROTEIN 3 HOMOLOG-LIKE PROTEIN"/>
    <property type="match status" value="1"/>
</dbReference>
<keyword evidence="4" id="KW-1185">Reference proteome</keyword>
<evidence type="ECO:0000256" key="2">
    <source>
        <dbReference type="PROSITE-ProRule" id="PRU00191"/>
    </source>
</evidence>
<dbReference type="STRING" id="451379.A0A0N5AFM6"/>
<dbReference type="WBParaSite" id="SMUV_0000308601-mRNA-1">
    <property type="protein sequence ID" value="SMUV_0000308601-mRNA-1"/>
    <property type="gene ID" value="SMUV_0000308601"/>
</dbReference>
<dbReference type="SUPFAM" id="SSF55550">
    <property type="entry name" value="SH2 domain"/>
    <property type="match status" value="1"/>
</dbReference>
<keyword evidence="1 2" id="KW-0727">SH2 domain</keyword>
<sequence>MGAEPINEAGVCQDEKAHMELEELEAGLSFCVEYLGYVPLAESLRKVVQKDRVTNYCMRMVAQKLNLIPPLLLEECSDRIFQMLGDAVIKQENITLNMALSAFVLLDNDERIIEKHPTDLISYASFSTDATLKGYFCFVSHPSEEKGRRCMVFRADTVDFMHKILDKIFNYNHKGSVSIPTTPSHSHSSTASYVNLPDSSTTKLMEVAIGLKEQPWFHGCIDRTTAESKLKKEGDFLVRMSPKPPSNFVLSVITKSLPIHVLLLDEKDLTVREGERFFKTVVDMIDYHYNQGIPIISGSDSAYLLQPIENNLVCAERKIFTNSVIDI</sequence>
<dbReference type="PANTHER" id="PTHR14247:SF8">
    <property type="entry name" value="RAS-GEF DOMAIN-CONTAINING PROTEIN"/>
    <property type="match status" value="1"/>
</dbReference>
<dbReference type="Proteomes" id="UP000046393">
    <property type="component" value="Unplaced"/>
</dbReference>
<dbReference type="InterPro" id="IPR051853">
    <property type="entry name" value="SH2-Ras-GEF_adapter"/>
</dbReference>
<dbReference type="InterPro" id="IPR011993">
    <property type="entry name" value="PH-like_dom_sf"/>
</dbReference>
<dbReference type="PROSITE" id="PS50001">
    <property type="entry name" value="SH2"/>
    <property type="match status" value="1"/>
</dbReference>
<proteinExistence type="predicted"/>
<dbReference type="PRINTS" id="PR00401">
    <property type="entry name" value="SH2DOMAIN"/>
</dbReference>
<dbReference type="Pfam" id="PF00640">
    <property type="entry name" value="PID"/>
    <property type="match status" value="1"/>
</dbReference>
<dbReference type="Gene3D" id="2.30.29.30">
    <property type="entry name" value="Pleckstrin-homology domain (PH domain)/Phosphotyrosine-binding domain (PTB)"/>
    <property type="match status" value="1"/>
</dbReference>
<dbReference type="InterPro" id="IPR000980">
    <property type="entry name" value="SH2"/>
</dbReference>
<evidence type="ECO:0000259" key="3">
    <source>
        <dbReference type="PROSITE" id="PS50001"/>
    </source>
</evidence>
<dbReference type="AlphaFoldDB" id="A0A0N5AFM6"/>
<evidence type="ECO:0000313" key="5">
    <source>
        <dbReference type="WBParaSite" id="SMUV_0000308601-mRNA-1"/>
    </source>
</evidence>